<dbReference type="Proteomes" id="UP000030416">
    <property type="component" value="Unassembled WGS sequence"/>
</dbReference>
<sequence length="208" mass="23388">MKHKSREITVNGTGEVNVAPNYAEIRIEVVTESKDLNEAQRQNANKMNQVIQALLSLGISREDIQTSSFSIFPQYDYVEGHQVFRGYEVTNALTVKISNISQVGMVIDTAVKNGANRVSSLEFKLENESMYYHQALQIALFNAVAKARTIAETLRLPIHPQPIQIVEETVDTPPIMYRAVSMTQESFQTPIEQGLITINAKVLVKFQF</sequence>
<dbReference type="EMBL" id="JPVN01000034">
    <property type="protein sequence ID" value="KGR74993.1"/>
    <property type="molecule type" value="Genomic_DNA"/>
</dbReference>
<dbReference type="InterPro" id="IPR007497">
    <property type="entry name" value="SIMPL/DUF541"/>
</dbReference>
<evidence type="ECO:0008006" key="3">
    <source>
        <dbReference type="Google" id="ProtNLM"/>
    </source>
</evidence>
<dbReference type="Gene3D" id="3.30.110.170">
    <property type="entry name" value="Protein of unknown function (DUF541), domain 1"/>
    <property type="match status" value="1"/>
</dbReference>
<dbReference type="PANTHER" id="PTHR34387:SF1">
    <property type="entry name" value="PERIPLASMIC IMMUNOGENIC PROTEIN"/>
    <property type="match status" value="1"/>
</dbReference>
<keyword evidence="2" id="KW-1185">Reference proteome</keyword>
<dbReference type="InterPro" id="IPR052022">
    <property type="entry name" value="26kDa_periplasmic_antigen"/>
</dbReference>
<name>A0A0A3HX99_9BACL</name>
<comment type="caution">
    <text evidence="1">The sequence shown here is derived from an EMBL/GenBank/DDBJ whole genome shotgun (WGS) entry which is preliminary data.</text>
</comment>
<protein>
    <recommendedName>
        <fullName evidence="3">Periplasmic immunogenic protein</fullName>
    </recommendedName>
</protein>
<dbReference type="Gene3D" id="3.30.70.2970">
    <property type="entry name" value="Protein of unknown function (DUF541), domain 2"/>
    <property type="match status" value="1"/>
</dbReference>
<dbReference type="PANTHER" id="PTHR34387">
    <property type="entry name" value="SLR1258 PROTEIN"/>
    <property type="match status" value="1"/>
</dbReference>
<dbReference type="eggNOG" id="COG2968">
    <property type="taxonomic scope" value="Bacteria"/>
</dbReference>
<proteinExistence type="predicted"/>
<reference evidence="1 2" key="1">
    <citation type="submission" date="2014-02" db="EMBL/GenBank/DDBJ databases">
        <title>Draft genome sequence of Lysinibacillus manganicus DSM 26584T.</title>
        <authorList>
            <person name="Zhang F."/>
            <person name="Wang G."/>
            <person name="Zhang L."/>
        </authorList>
    </citation>
    <scope>NUCLEOTIDE SEQUENCE [LARGE SCALE GENOMIC DNA]</scope>
    <source>
        <strain evidence="1 2">DSM 26584</strain>
    </source>
</reference>
<organism evidence="1 2">
    <name type="scientific">Ureibacillus manganicus DSM 26584</name>
    <dbReference type="NCBI Taxonomy" id="1384049"/>
    <lineage>
        <taxon>Bacteria</taxon>
        <taxon>Bacillati</taxon>
        <taxon>Bacillota</taxon>
        <taxon>Bacilli</taxon>
        <taxon>Bacillales</taxon>
        <taxon>Caryophanaceae</taxon>
        <taxon>Ureibacillus</taxon>
    </lineage>
</organism>
<dbReference type="Pfam" id="PF04402">
    <property type="entry name" value="SIMPL"/>
    <property type="match status" value="1"/>
</dbReference>
<accession>A0A0A3HX99</accession>
<gene>
    <name evidence="1" type="ORF">CD29_18430</name>
</gene>
<dbReference type="AlphaFoldDB" id="A0A0A3HX99"/>
<dbReference type="OrthoDB" id="9785192at2"/>
<evidence type="ECO:0000313" key="2">
    <source>
        <dbReference type="Proteomes" id="UP000030416"/>
    </source>
</evidence>
<dbReference type="GO" id="GO:0006974">
    <property type="term" value="P:DNA damage response"/>
    <property type="evidence" value="ECO:0007669"/>
    <property type="project" value="TreeGrafter"/>
</dbReference>
<dbReference type="STRING" id="1384049.CD29_18430"/>
<evidence type="ECO:0000313" key="1">
    <source>
        <dbReference type="EMBL" id="KGR74993.1"/>
    </source>
</evidence>